<dbReference type="AlphaFoldDB" id="A0A3D9KXT2"/>
<accession>A0A3D9KXT2</accession>
<keyword evidence="3" id="KW-0732">Signal</keyword>
<evidence type="ECO:0000256" key="2">
    <source>
        <dbReference type="SAM" id="MobiDB-lite"/>
    </source>
</evidence>
<sequence length="1059" mass="120456">MTRVLFSSVLLLLISAALHAQSPFKTKKEQKFYEKINKLYENGDYEGILDKEAEIIAYSAGREDTVAAVMNFFLGDSYLLWNDDLETAAEFFRQEYQIRKDIGQVDEGFTNTAFNLGYVLDELGYFSETEKIYLDLLKIDEELFGKASENYIYDAQSLLDHYIFTEEYQKGLALAQDIKKVVKKKTFEEAMLERFIGDFYEMAGESSKAEKHLLKAIDLLNEQGMYASIENVSFLVSLAGLYTNNGKLPLAEEVYLEAKDILKRLPEDWTDYEVRLNGNIALLQQFFGNYELAEEIYLDNLAKSEELYGKESINYAIETLELGNVHFFSGSLEKAHEYYNQSASILEQTMGKENLYYARILQNKAYILAKQEKFDAAIQTAKEAVSLTEDISGDNQYQTSFPYYYLANVYFMMGDLENARESYEKSLALRKKSVGKQHDEYSKATRSLATLNWEMNEFSDAKSYYAETFQNYFTQINTIFPILSEEEKSKFYYTNLRPAFEQYNSFIVETSRDEKELIGEMYNYQLATKGIILSATNKVKNAILNSGDEELISKYENWISQKERLAKLFSATDIPLDIRNAKIDSLTTLSNSLEKELSKLSTAFADNFAAKDMTWQDVRDQLKTGEAAVEIIRFRDFDPAKGGSFTEEVYYAALIVTPDTEDYPEMVIMKNGKMMETRYLSNYRNAIKYKINEDFSYKLFWRPIANKLEGIKKVYFSPDGVFNQISIYTLRNPATGNFTLDELEIQLVNNTKDLLAVNAGSAADRSYLFGYPNYNMGVIEQKQKESGASADKIIKAAAEDRAMRGASRGVRGSRGGDQGDLAELTRSGSLPRGLRGNMLRYMRSNAMLSLLPGTKKEVNLIDSLYAKKNAQAVTYLSNEALEDSIKKVQNPRTLHIATHGFFLENDQDHEGEKDTYVQNPLLRSGLILAGANSFISEGVISNEIPHDEDGILTAFEAMNLNLDNTELVVLSACETGLGEVKNGEGVYGLQRAFQVAGADAIIMSMWTVDDDATQELMTNFYEEWLSGKTKHEAFITAQKRLKDKWQAPYYWGAFVMVGN</sequence>
<evidence type="ECO:0000259" key="4">
    <source>
        <dbReference type="Pfam" id="PF12770"/>
    </source>
</evidence>
<feature type="signal peptide" evidence="3">
    <location>
        <begin position="1"/>
        <end position="20"/>
    </location>
</feature>
<organism evidence="5 6">
    <name type="scientific">Marinoscillum furvescens DSM 4134</name>
    <dbReference type="NCBI Taxonomy" id="1122208"/>
    <lineage>
        <taxon>Bacteria</taxon>
        <taxon>Pseudomonadati</taxon>
        <taxon>Bacteroidota</taxon>
        <taxon>Cytophagia</taxon>
        <taxon>Cytophagales</taxon>
        <taxon>Reichenbachiellaceae</taxon>
        <taxon>Marinoscillum</taxon>
    </lineage>
</organism>
<dbReference type="RefSeq" id="WP_115869665.1">
    <property type="nucleotide sequence ID" value="NZ_QREG01000022.1"/>
</dbReference>
<reference evidence="5 6" key="1">
    <citation type="submission" date="2018-07" db="EMBL/GenBank/DDBJ databases">
        <title>Genomic Encyclopedia of Type Strains, Phase IV (KMG-IV): sequencing the most valuable type-strain genomes for metagenomic binning, comparative biology and taxonomic classification.</title>
        <authorList>
            <person name="Goeker M."/>
        </authorList>
    </citation>
    <scope>NUCLEOTIDE SEQUENCE [LARGE SCALE GENOMIC DNA]</scope>
    <source>
        <strain evidence="5 6">DSM 4134</strain>
    </source>
</reference>
<keyword evidence="6" id="KW-1185">Reference proteome</keyword>
<evidence type="ECO:0000313" key="5">
    <source>
        <dbReference type="EMBL" id="RED94061.1"/>
    </source>
</evidence>
<gene>
    <name evidence="5" type="ORF">C7460_1222</name>
</gene>
<dbReference type="InterPro" id="IPR019734">
    <property type="entry name" value="TPR_rpt"/>
</dbReference>
<dbReference type="PANTHER" id="PTHR10098">
    <property type="entry name" value="RAPSYN-RELATED"/>
    <property type="match status" value="1"/>
</dbReference>
<dbReference type="PROSITE" id="PS50005">
    <property type="entry name" value="TPR"/>
    <property type="match status" value="1"/>
</dbReference>
<dbReference type="InterPro" id="IPR011990">
    <property type="entry name" value="TPR-like_helical_dom_sf"/>
</dbReference>
<dbReference type="SMART" id="SM00028">
    <property type="entry name" value="TPR"/>
    <property type="match status" value="7"/>
</dbReference>
<evidence type="ECO:0000256" key="3">
    <source>
        <dbReference type="SAM" id="SignalP"/>
    </source>
</evidence>
<evidence type="ECO:0000256" key="1">
    <source>
        <dbReference type="PROSITE-ProRule" id="PRU00339"/>
    </source>
</evidence>
<name>A0A3D9KXT2_MARFU</name>
<dbReference type="Proteomes" id="UP000256779">
    <property type="component" value="Unassembled WGS sequence"/>
</dbReference>
<dbReference type="InterPro" id="IPR024983">
    <property type="entry name" value="CHAT_dom"/>
</dbReference>
<dbReference type="Pfam" id="PF12770">
    <property type="entry name" value="CHAT"/>
    <property type="match status" value="1"/>
</dbReference>
<proteinExistence type="predicted"/>
<feature type="chain" id="PRO_5017706209" evidence="3">
    <location>
        <begin position="21"/>
        <end position="1059"/>
    </location>
</feature>
<dbReference type="SUPFAM" id="SSF48452">
    <property type="entry name" value="TPR-like"/>
    <property type="match status" value="3"/>
</dbReference>
<dbReference type="EMBL" id="QREG01000022">
    <property type="protein sequence ID" value="RED94061.1"/>
    <property type="molecule type" value="Genomic_DNA"/>
</dbReference>
<protein>
    <submittedName>
        <fullName evidence="5">Tetratricopeptide repeat protein</fullName>
    </submittedName>
</protein>
<dbReference type="Pfam" id="PF13424">
    <property type="entry name" value="TPR_12"/>
    <property type="match status" value="2"/>
</dbReference>
<dbReference type="Gene3D" id="1.25.40.10">
    <property type="entry name" value="Tetratricopeptide repeat domain"/>
    <property type="match status" value="3"/>
</dbReference>
<feature type="domain" description="CHAT" evidence="4">
    <location>
        <begin position="697"/>
        <end position="1059"/>
    </location>
</feature>
<dbReference type="OrthoDB" id="9771112at2"/>
<comment type="caution">
    <text evidence="5">The sequence shown here is derived from an EMBL/GenBank/DDBJ whole genome shotgun (WGS) entry which is preliminary data.</text>
</comment>
<keyword evidence="1" id="KW-0802">TPR repeat</keyword>
<feature type="region of interest" description="Disordered" evidence="2">
    <location>
        <begin position="805"/>
        <end position="827"/>
    </location>
</feature>
<evidence type="ECO:0000313" key="6">
    <source>
        <dbReference type="Proteomes" id="UP000256779"/>
    </source>
</evidence>
<feature type="repeat" description="TPR" evidence="1">
    <location>
        <begin position="400"/>
        <end position="433"/>
    </location>
</feature>